<dbReference type="PANTHER" id="PTHR31511">
    <property type="entry name" value="PROTEIN CBG23764"/>
    <property type="match status" value="1"/>
</dbReference>
<protein>
    <recommendedName>
        <fullName evidence="3">CCHC-type domain-containing protein</fullName>
    </recommendedName>
</protein>
<dbReference type="GO" id="GO:0003676">
    <property type="term" value="F:nucleic acid binding"/>
    <property type="evidence" value="ECO:0007669"/>
    <property type="project" value="InterPro"/>
</dbReference>
<dbReference type="EMBL" id="KQ982859">
    <property type="protein sequence ID" value="KYQ49800.1"/>
    <property type="molecule type" value="Genomic_DNA"/>
</dbReference>
<feature type="compositionally biased region" description="Low complexity" evidence="2">
    <location>
        <begin position="322"/>
        <end position="340"/>
    </location>
</feature>
<gene>
    <name evidence="4" type="ORF">ALC60_11119</name>
</gene>
<dbReference type="AlphaFoldDB" id="A0A151WPP5"/>
<keyword evidence="1" id="KW-0479">Metal-binding</keyword>
<dbReference type="PANTHER" id="PTHR31511:SF12">
    <property type="entry name" value="RHO TERMINATION FACTOR N-TERMINAL DOMAIN-CONTAINING PROTEIN"/>
    <property type="match status" value="1"/>
</dbReference>
<dbReference type="STRING" id="64791.A0A151WPP5"/>
<evidence type="ECO:0000256" key="2">
    <source>
        <dbReference type="SAM" id="MobiDB-lite"/>
    </source>
</evidence>
<dbReference type="GO" id="GO:0008270">
    <property type="term" value="F:zinc ion binding"/>
    <property type="evidence" value="ECO:0007669"/>
    <property type="project" value="UniProtKB-KW"/>
</dbReference>
<sequence>KRPRLSTGNRQSVIACIARLESLKDSVRGRFVHVGAGYGLQWREIETAFESRILTGAVINSNYVEPHRFLEDASEIVLESVQCVLQRYDSLKINTVFNGEFVASDKRANKSITTRNYELYQCTDLREWSKHVNLLYVEDDSVGHFALIKDLSRLVSSQINRYGHEKYFCDTQNWRPTVRIVGNRTIYKDSHCIPVVFHNLSGYDAHFIIKEIATTYEGCVDLLPIIKEKYIWSTCRVVLLPARGLQCYRYLEAGHVQQKCTSTTDRSGCCYRCGGIGHAANQCREKADCLACRALGRPSGQRIGGGGYTAAKARTKKGGLKASGPPSAAKPAANKTPPAVADIEMAEAPVLAPASVGEEQRGKQ</sequence>
<evidence type="ECO:0000259" key="3">
    <source>
        <dbReference type="PROSITE" id="PS50158"/>
    </source>
</evidence>
<keyword evidence="1" id="KW-0862">Zinc</keyword>
<evidence type="ECO:0000313" key="5">
    <source>
        <dbReference type="Proteomes" id="UP000075809"/>
    </source>
</evidence>
<evidence type="ECO:0000256" key="1">
    <source>
        <dbReference type="PROSITE-ProRule" id="PRU00047"/>
    </source>
</evidence>
<evidence type="ECO:0000313" key="4">
    <source>
        <dbReference type="EMBL" id="KYQ49800.1"/>
    </source>
</evidence>
<organism evidence="4 5">
    <name type="scientific">Mycetomoellerius zeteki</name>
    <dbReference type="NCBI Taxonomy" id="64791"/>
    <lineage>
        <taxon>Eukaryota</taxon>
        <taxon>Metazoa</taxon>
        <taxon>Ecdysozoa</taxon>
        <taxon>Arthropoda</taxon>
        <taxon>Hexapoda</taxon>
        <taxon>Insecta</taxon>
        <taxon>Pterygota</taxon>
        <taxon>Neoptera</taxon>
        <taxon>Endopterygota</taxon>
        <taxon>Hymenoptera</taxon>
        <taxon>Apocrita</taxon>
        <taxon>Aculeata</taxon>
        <taxon>Formicoidea</taxon>
        <taxon>Formicidae</taxon>
        <taxon>Myrmicinae</taxon>
        <taxon>Mycetomoellerius</taxon>
    </lineage>
</organism>
<feature type="region of interest" description="Disordered" evidence="2">
    <location>
        <begin position="304"/>
        <end position="340"/>
    </location>
</feature>
<proteinExistence type="predicted"/>
<reference evidence="4 5" key="1">
    <citation type="submission" date="2015-09" db="EMBL/GenBank/DDBJ databases">
        <title>Trachymyrmex zeteki WGS genome.</title>
        <authorList>
            <person name="Nygaard S."/>
            <person name="Hu H."/>
            <person name="Boomsma J."/>
            <person name="Zhang G."/>
        </authorList>
    </citation>
    <scope>NUCLEOTIDE SEQUENCE [LARGE SCALE GENOMIC DNA]</scope>
    <source>
        <strain evidence="4">Tzet28-1</strain>
        <tissue evidence="4">Whole body</tissue>
    </source>
</reference>
<dbReference type="InterPro" id="IPR036875">
    <property type="entry name" value="Znf_CCHC_sf"/>
</dbReference>
<dbReference type="Gene3D" id="4.10.60.10">
    <property type="entry name" value="Zinc finger, CCHC-type"/>
    <property type="match status" value="1"/>
</dbReference>
<name>A0A151WPP5_9HYME</name>
<dbReference type="PROSITE" id="PS50158">
    <property type="entry name" value="ZF_CCHC"/>
    <property type="match status" value="1"/>
</dbReference>
<keyword evidence="5" id="KW-1185">Reference proteome</keyword>
<dbReference type="Proteomes" id="UP000075809">
    <property type="component" value="Unassembled WGS sequence"/>
</dbReference>
<accession>A0A151WPP5</accession>
<dbReference type="SUPFAM" id="SSF57756">
    <property type="entry name" value="Retrovirus zinc finger-like domains"/>
    <property type="match status" value="1"/>
</dbReference>
<keyword evidence="1" id="KW-0863">Zinc-finger</keyword>
<dbReference type="InterPro" id="IPR001878">
    <property type="entry name" value="Znf_CCHC"/>
</dbReference>
<feature type="domain" description="CCHC-type" evidence="3">
    <location>
        <begin position="270"/>
        <end position="285"/>
    </location>
</feature>
<feature type="non-terminal residue" evidence="4">
    <location>
        <position position="1"/>
    </location>
</feature>
<dbReference type="SMART" id="SM00343">
    <property type="entry name" value="ZnF_C2HC"/>
    <property type="match status" value="2"/>
</dbReference>